<evidence type="ECO:0000256" key="2">
    <source>
        <dbReference type="ARBA" id="ARBA00023002"/>
    </source>
</evidence>
<keyword evidence="2" id="KW-0560">Oxidoreductase</keyword>
<dbReference type="Pfam" id="PF13561">
    <property type="entry name" value="adh_short_C2"/>
    <property type="match status" value="1"/>
</dbReference>
<evidence type="ECO:0000256" key="1">
    <source>
        <dbReference type="ARBA" id="ARBA00006484"/>
    </source>
</evidence>
<dbReference type="InterPro" id="IPR057326">
    <property type="entry name" value="KR_dom"/>
</dbReference>
<feature type="domain" description="Ketoreductase" evidence="3">
    <location>
        <begin position="6"/>
        <end position="192"/>
    </location>
</feature>
<dbReference type="SMART" id="SM00822">
    <property type="entry name" value="PKS_KR"/>
    <property type="match status" value="1"/>
</dbReference>
<gene>
    <name evidence="4" type="ORF">CAT59_05785</name>
</gene>
<dbReference type="Gene3D" id="3.40.50.720">
    <property type="entry name" value="NAD(P)-binding Rossmann-like Domain"/>
    <property type="match status" value="1"/>
</dbReference>
<comment type="caution">
    <text evidence="4">The sequence shown here is derived from an EMBL/GenBank/DDBJ whole genome shotgun (WGS) entry which is preliminary data.</text>
</comment>
<dbReference type="InterPro" id="IPR002347">
    <property type="entry name" value="SDR_fam"/>
</dbReference>
<dbReference type="PANTHER" id="PTHR43639">
    <property type="entry name" value="OXIDOREDUCTASE, SHORT-CHAIN DEHYDROGENASE/REDUCTASE FAMILY (AFU_ORTHOLOGUE AFUA_5G02870)"/>
    <property type="match status" value="1"/>
</dbReference>
<dbReference type="Proteomes" id="UP000195162">
    <property type="component" value="Unassembled WGS sequence"/>
</dbReference>
<reference evidence="4 5" key="1">
    <citation type="submission" date="2017-05" db="EMBL/GenBank/DDBJ databases">
        <authorList>
            <person name="Song R."/>
            <person name="Chenine A.L."/>
            <person name="Ruprecht R.M."/>
        </authorList>
    </citation>
    <scope>NUCLEOTIDE SEQUENCE [LARGE SCALE GENOMIC DNA]</scope>
    <source>
        <strain evidence="4 5">ARLG1955</strain>
    </source>
</reference>
<dbReference type="InterPro" id="IPR036291">
    <property type="entry name" value="NAD(P)-bd_dom_sf"/>
</dbReference>
<dbReference type="PANTHER" id="PTHR43639:SF1">
    <property type="entry name" value="SHORT-CHAIN DEHYDROGENASE_REDUCTASE FAMILY PROTEIN"/>
    <property type="match status" value="1"/>
</dbReference>
<evidence type="ECO:0000259" key="3">
    <source>
        <dbReference type="SMART" id="SM00822"/>
    </source>
</evidence>
<dbReference type="AlphaFoldDB" id="A0A0R0RQ26"/>
<dbReference type="EMBL" id="NGIR01000018">
    <property type="protein sequence ID" value="OTU29107.1"/>
    <property type="molecule type" value="Genomic_DNA"/>
</dbReference>
<organism evidence="4 5">
    <name type="scientific">Acinetobacter pittii</name>
    <name type="common">Acinetobacter genomosp. 3</name>
    <dbReference type="NCBI Taxonomy" id="48296"/>
    <lineage>
        <taxon>Bacteria</taxon>
        <taxon>Pseudomonadati</taxon>
        <taxon>Pseudomonadota</taxon>
        <taxon>Gammaproteobacteria</taxon>
        <taxon>Moraxellales</taxon>
        <taxon>Moraxellaceae</taxon>
        <taxon>Acinetobacter</taxon>
        <taxon>Acinetobacter calcoaceticus/baumannii complex</taxon>
    </lineage>
</organism>
<comment type="similarity">
    <text evidence="1">Belongs to the short-chain dehydrogenases/reductases (SDR) family.</text>
</comment>
<name>A0A0R0RQ26_ACIPI</name>
<proteinExistence type="inferred from homology"/>
<dbReference type="PROSITE" id="PS00061">
    <property type="entry name" value="ADH_SHORT"/>
    <property type="match status" value="1"/>
</dbReference>
<dbReference type="FunFam" id="3.40.50.720:FF:000084">
    <property type="entry name" value="Short-chain dehydrogenase reductase"/>
    <property type="match status" value="1"/>
</dbReference>
<evidence type="ECO:0000313" key="4">
    <source>
        <dbReference type="EMBL" id="OTU29107.1"/>
    </source>
</evidence>
<dbReference type="SUPFAM" id="SSF51735">
    <property type="entry name" value="NAD(P)-binding Rossmann-fold domains"/>
    <property type="match status" value="1"/>
</dbReference>
<dbReference type="PRINTS" id="PR00080">
    <property type="entry name" value="SDRFAMILY"/>
</dbReference>
<dbReference type="CDD" id="cd05233">
    <property type="entry name" value="SDR_c"/>
    <property type="match status" value="1"/>
</dbReference>
<accession>A0A0R0RQ26</accession>
<evidence type="ECO:0000313" key="5">
    <source>
        <dbReference type="Proteomes" id="UP000195162"/>
    </source>
</evidence>
<dbReference type="GO" id="GO:0016491">
    <property type="term" value="F:oxidoreductase activity"/>
    <property type="evidence" value="ECO:0007669"/>
    <property type="project" value="UniProtKB-KW"/>
</dbReference>
<dbReference type="PRINTS" id="PR00081">
    <property type="entry name" value="GDHRDH"/>
</dbReference>
<dbReference type="InterPro" id="IPR020904">
    <property type="entry name" value="Sc_DH/Rdtase_CS"/>
</dbReference>
<protein>
    <submittedName>
        <fullName evidence="4">Short-chain dehydrogenase</fullName>
    </submittedName>
</protein>
<sequence>MKLAGRVALVTGATGSLGHSICSALAAQGASIVVGYNQSAEKAQQVLDSLPEVEQGHLLAAAPVTNSAALADLASQIQQHFGRCDMVVNCAGTTRFVEHADLASLDDALIDTIFATNVRGAIAVVRALQPLLQQSDDGLIVNISSIAARTAMGSNIAYCASKAALDNLTISLARALAPNIRVVSVAPGLSDTEFVKGLDQDWRNLQAQSTPLGRLASPEEVAAAVVAVATQLTFTTGAIIPVDGGRQIL</sequence>
<dbReference type="RefSeq" id="WP_032053251.1">
    <property type="nucleotide sequence ID" value="NZ_CAYSYS010000016.1"/>
</dbReference>